<comment type="catalytic activity">
    <reaction evidence="2 18">
        <text>(6R)-NADPHX = (6S)-NADPHX</text>
        <dbReference type="Rhea" id="RHEA:32227"/>
        <dbReference type="ChEBI" id="CHEBI:64076"/>
        <dbReference type="ChEBI" id="CHEBI:64077"/>
        <dbReference type="EC" id="5.1.99.6"/>
    </reaction>
</comment>
<evidence type="ECO:0000256" key="6">
    <source>
        <dbReference type="ARBA" id="ARBA00022741"/>
    </source>
</evidence>
<feature type="binding site" evidence="17">
    <location>
        <position position="414"/>
    </location>
    <ligand>
        <name>AMP</name>
        <dbReference type="ChEBI" id="CHEBI:456215"/>
    </ligand>
</feature>
<feature type="binding site" evidence="17">
    <location>
        <position position="415"/>
    </location>
    <ligand>
        <name>(6S)-NADPHX</name>
        <dbReference type="ChEBI" id="CHEBI:64076"/>
    </ligand>
</feature>
<evidence type="ECO:0000256" key="9">
    <source>
        <dbReference type="ARBA" id="ARBA00022958"/>
    </source>
</evidence>
<comment type="catalytic activity">
    <reaction evidence="16 17 18">
        <text>(6S)-NADPHX + ADP = AMP + phosphate + NADPH + H(+)</text>
        <dbReference type="Rhea" id="RHEA:32235"/>
        <dbReference type="ChEBI" id="CHEBI:15378"/>
        <dbReference type="ChEBI" id="CHEBI:43474"/>
        <dbReference type="ChEBI" id="CHEBI:57783"/>
        <dbReference type="ChEBI" id="CHEBI:64076"/>
        <dbReference type="ChEBI" id="CHEBI:456215"/>
        <dbReference type="ChEBI" id="CHEBI:456216"/>
        <dbReference type="EC" id="4.2.1.136"/>
    </reaction>
</comment>
<evidence type="ECO:0000313" key="22">
    <source>
        <dbReference type="Proteomes" id="UP001500635"/>
    </source>
</evidence>
<keyword evidence="10 17" id="KW-0520">NAD</keyword>
<comment type="cofactor">
    <cofactor evidence="18">
        <name>K(+)</name>
        <dbReference type="ChEBI" id="CHEBI:29103"/>
    </cofactor>
    <text evidence="18">Binds 1 potassium ion per subunit.</text>
</comment>
<name>A0ABP8K5I0_9ACTN</name>
<dbReference type="CDD" id="cd01171">
    <property type="entry name" value="YXKO-related"/>
    <property type="match status" value="1"/>
</dbReference>
<evidence type="ECO:0000256" key="12">
    <source>
        <dbReference type="ARBA" id="ARBA00023239"/>
    </source>
</evidence>
<evidence type="ECO:0000256" key="10">
    <source>
        <dbReference type="ARBA" id="ARBA00023027"/>
    </source>
</evidence>
<proteinExistence type="inferred from homology"/>
<dbReference type="Pfam" id="PF01256">
    <property type="entry name" value="Carb_kinase"/>
    <property type="match status" value="1"/>
</dbReference>
<dbReference type="PANTHER" id="PTHR12592">
    <property type="entry name" value="ATP-DEPENDENT (S)-NAD(P)H-HYDRATE DEHYDRATASE FAMILY MEMBER"/>
    <property type="match status" value="1"/>
</dbReference>
<keyword evidence="7 17" id="KW-0067">ATP-binding</keyword>
<dbReference type="SUPFAM" id="SSF53613">
    <property type="entry name" value="Ribokinase-like"/>
    <property type="match status" value="1"/>
</dbReference>
<evidence type="ECO:0000259" key="19">
    <source>
        <dbReference type="PROSITE" id="PS51383"/>
    </source>
</evidence>
<dbReference type="Gene3D" id="3.40.50.10260">
    <property type="entry name" value="YjeF N-terminal domain"/>
    <property type="match status" value="1"/>
</dbReference>
<evidence type="ECO:0000256" key="14">
    <source>
        <dbReference type="ARBA" id="ARBA00025153"/>
    </source>
</evidence>
<keyword evidence="6 17" id="KW-0547">Nucleotide-binding</keyword>
<feature type="binding site" evidence="17">
    <location>
        <position position="243"/>
    </location>
    <ligand>
        <name>(6S)-NADPHX</name>
        <dbReference type="ChEBI" id="CHEBI:64076"/>
    </ligand>
</feature>
<dbReference type="InterPro" id="IPR000631">
    <property type="entry name" value="CARKD"/>
</dbReference>
<dbReference type="PANTHER" id="PTHR12592:SF0">
    <property type="entry name" value="ATP-DEPENDENT (S)-NAD(P)H-HYDRATE DEHYDRATASE"/>
    <property type="match status" value="1"/>
</dbReference>
<evidence type="ECO:0000256" key="5">
    <source>
        <dbReference type="ARBA" id="ARBA00022723"/>
    </source>
</evidence>
<dbReference type="PROSITE" id="PS51383">
    <property type="entry name" value="YJEF_C_3"/>
    <property type="match status" value="1"/>
</dbReference>
<keyword evidence="9 18" id="KW-0630">Potassium</keyword>
<comment type="similarity">
    <text evidence="3 18">In the N-terminal section; belongs to the NnrE/AIBP family.</text>
</comment>
<reference evidence="22" key="1">
    <citation type="journal article" date="2019" name="Int. J. Syst. Evol. Microbiol.">
        <title>The Global Catalogue of Microorganisms (GCM) 10K type strain sequencing project: providing services to taxonomists for standard genome sequencing and annotation.</title>
        <authorList>
            <consortium name="The Broad Institute Genomics Platform"/>
            <consortium name="The Broad Institute Genome Sequencing Center for Infectious Disease"/>
            <person name="Wu L."/>
            <person name="Ma J."/>
        </authorList>
    </citation>
    <scope>NUCLEOTIDE SEQUENCE [LARGE SCALE GENOMIC DNA]</scope>
    <source>
        <strain evidence="22">JCM 17688</strain>
    </source>
</reference>
<comment type="function">
    <text evidence="14 18">Bifunctional enzyme that catalyzes the epimerization of the S- and R-forms of NAD(P)HX and the dehydration of the S-form of NAD(P)HX at the expense of ADP, which is converted to AMP. This allows the repair of both epimers of NAD(P)HX, a damaged form of NAD(P)H that is a result of enzymatic or heat-dependent hydration.</text>
</comment>
<dbReference type="NCBIfam" id="TIGR00196">
    <property type="entry name" value="yjeF_cterm"/>
    <property type="match status" value="1"/>
</dbReference>
<evidence type="ECO:0000259" key="20">
    <source>
        <dbReference type="PROSITE" id="PS51385"/>
    </source>
</evidence>
<keyword evidence="11 18" id="KW-0413">Isomerase</keyword>
<evidence type="ECO:0000256" key="4">
    <source>
        <dbReference type="ARBA" id="ARBA00009524"/>
    </source>
</evidence>
<keyword evidence="5 18" id="KW-0479">Metal-binding</keyword>
<dbReference type="PIRSF" id="PIRSF017184">
    <property type="entry name" value="Nnr"/>
    <property type="match status" value="1"/>
</dbReference>
<comment type="function">
    <text evidence="17">Catalyzes the dehydration of the S-form of NAD(P)HX at the expense of ADP, which is converted to AMP. Together with NAD(P)HX epimerase, which catalyzes the epimerization of the S- and R-forms, the enzyme allows the repair of both epimers of NAD(P)HX, a damaged form of NAD(P)H that is a result of enzymatic or heat-dependent hydration.</text>
</comment>
<keyword evidence="8 17" id="KW-0521">NADP</keyword>
<dbReference type="EC" id="4.2.1.136" evidence="17"/>
<dbReference type="HAMAP" id="MF_01965">
    <property type="entry name" value="NADHX_dehydratase"/>
    <property type="match status" value="1"/>
</dbReference>
<keyword evidence="13" id="KW-0511">Multifunctional enzyme</keyword>
<sequence length="484" mass="48640">MRGYFSPDSVRAAEAPLLAALPDDALMRRAAYGLAQVVAAELRARTGGVTGRRVTLLVGSGDNGGDALHAGVFLRRRGVAVGAVLFAPHRTHAAGLDALRSAGGRVVNVPGSPDLVVDGIVGISGHGPLRPAAASIVGALHAPIVAADTPSGVDVTTGVADGPHVQAAVTVAFGAYKPVHALAPAACGRVDLIDIGLELDGADLVSFDDGDIRDFWPVPGEHDDKYSQGVVGIAAGSATYPGAAVLATGSAVRATSGMVRYAGTARQQVLATWPEVVAVDHPADAGRVQAWAVGPGFGTDDTSAADLAALLATDLPMVVDADALTLLARNPVRREAPTLLTPHAGEFARLADAVSPAAKALLDAGDRVAAARTLARELGATVLLKGFVTVVADPVGDTTVDTVGSPWAATPGSGDVLTGMCGALLAAGRSPLQAGSLATRVHSLAAARAAGGAPTSASRISAAVPRVLREVLRPAGESAGRRRR</sequence>
<comment type="similarity">
    <text evidence="4 18">In the C-terminal section; belongs to the NnrD/CARKD family.</text>
</comment>
<comment type="caution">
    <text evidence="21">The sequence shown here is derived from an EMBL/GenBank/DDBJ whole genome shotgun (WGS) entry which is preliminary data.</text>
</comment>
<dbReference type="InterPro" id="IPR036652">
    <property type="entry name" value="YjeF_N_dom_sf"/>
</dbReference>
<gene>
    <name evidence="17" type="primary">nnrD</name>
    <name evidence="21" type="ORF">GCM10023147_39460</name>
</gene>
<accession>A0ABP8K5I0</accession>
<dbReference type="EMBL" id="BAABFR010000081">
    <property type="protein sequence ID" value="GAA4400658.1"/>
    <property type="molecule type" value="Genomic_DNA"/>
</dbReference>
<protein>
    <recommendedName>
        <fullName evidence="17">ADP-dependent (S)-NAD(P)H-hydrate dehydratase</fullName>
        <ecNumber evidence="17">4.2.1.136</ecNumber>
    </recommendedName>
    <alternativeName>
        <fullName evidence="17">ADP-dependent NAD(P)HX dehydratase</fullName>
    </alternativeName>
</protein>
<feature type="binding site" evidence="17">
    <location>
        <position position="296"/>
    </location>
    <ligand>
        <name>(6S)-NADPHX</name>
        <dbReference type="ChEBI" id="CHEBI:64076"/>
    </ligand>
</feature>
<dbReference type="Proteomes" id="UP001500635">
    <property type="component" value="Unassembled WGS sequence"/>
</dbReference>
<dbReference type="InterPro" id="IPR030677">
    <property type="entry name" value="Nnr"/>
</dbReference>
<evidence type="ECO:0000256" key="8">
    <source>
        <dbReference type="ARBA" id="ARBA00022857"/>
    </source>
</evidence>
<organism evidence="21 22">
    <name type="scientific">Tsukamurella soli</name>
    <dbReference type="NCBI Taxonomy" id="644556"/>
    <lineage>
        <taxon>Bacteria</taxon>
        <taxon>Bacillati</taxon>
        <taxon>Actinomycetota</taxon>
        <taxon>Actinomycetes</taxon>
        <taxon>Mycobacteriales</taxon>
        <taxon>Tsukamurellaceae</taxon>
        <taxon>Tsukamurella</taxon>
    </lineage>
</organism>
<feature type="binding site" evidence="17">
    <location>
        <position position="343"/>
    </location>
    <ligand>
        <name>(6S)-NADPHX</name>
        <dbReference type="ChEBI" id="CHEBI:64076"/>
    </ligand>
</feature>
<dbReference type="Gene3D" id="3.40.1190.20">
    <property type="match status" value="1"/>
</dbReference>
<keyword evidence="12 17" id="KW-0456">Lyase</keyword>
<comment type="catalytic activity">
    <reaction evidence="15 17 18">
        <text>(6S)-NADHX + ADP = AMP + phosphate + NADH + H(+)</text>
        <dbReference type="Rhea" id="RHEA:32223"/>
        <dbReference type="ChEBI" id="CHEBI:15378"/>
        <dbReference type="ChEBI" id="CHEBI:43474"/>
        <dbReference type="ChEBI" id="CHEBI:57945"/>
        <dbReference type="ChEBI" id="CHEBI:64074"/>
        <dbReference type="ChEBI" id="CHEBI:456215"/>
        <dbReference type="ChEBI" id="CHEBI:456216"/>
        <dbReference type="EC" id="4.2.1.136"/>
    </reaction>
</comment>
<evidence type="ECO:0000256" key="18">
    <source>
        <dbReference type="PIRNR" id="PIRNR017184"/>
    </source>
</evidence>
<evidence type="ECO:0000256" key="7">
    <source>
        <dbReference type="ARBA" id="ARBA00022840"/>
    </source>
</evidence>
<dbReference type="InterPro" id="IPR029056">
    <property type="entry name" value="Ribokinase-like"/>
</dbReference>
<comment type="cofactor">
    <cofactor evidence="17">
        <name>Mg(2+)</name>
        <dbReference type="ChEBI" id="CHEBI:18420"/>
    </cofactor>
</comment>
<evidence type="ECO:0000256" key="16">
    <source>
        <dbReference type="ARBA" id="ARBA00049209"/>
    </source>
</evidence>
<dbReference type="Pfam" id="PF03853">
    <property type="entry name" value="YjeF_N"/>
    <property type="match status" value="1"/>
</dbReference>
<keyword evidence="22" id="KW-1185">Reference proteome</keyword>
<dbReference type="SUPFAM" id="SSF64153">
    <property type="entry name" value="YjeF N-terminal domain-like"/>
    <property type="match status" value="1"/>
</dbReference>
<evidence type="ECO:0000256" key="17">
    <source>
        <dbReference type="HAMAP-Rule" id="MF_01965"/>
    </source>
</evidence>
<dbReference type="PROSITE" id="PS51385">
    <property type="entry name" value="YJEF_N"/>
    <property type="match status" value="1"/>
</dbReference>
<evidence type="ECO:0000256" key="2">
    <source>
        <dbReference type="ARBA" id="ARBA00000909"/>
    </source>
</evidence>
<comment type="catalytic activity">
    <reaction evidence="1 18">
        <text>(6R)-NADHX = (6S)-NADHX</text>
        <dbReference type="Rhea" id="RHEA:32215"/>
        <dbReference type="ChEBI" id="CHEBI:64074"/>
        <dbReference type="ChEBI" id="CHEBI:64075"/>
        <dbReference type="EC" id="5.1.99.6"/>
    </reaction>
</comment>
<evidence type="ECO:0000256" key="1">
    <source>
        <dbReference type="ARBA" id="ARBA00000013"/>
    </source>
</evidence>
<evidence type="ECO:0000256" key="13">
    <source>
        <dbReference type="ARBA" id="ARBA00023268"/>
    </source>
</evidence>
<evidence type="ECO:0000313" key="21">
    <source>
        <dbReference type="EMBL" id="GAA4400658.1"/>
    </source>
</evidence>
<feature type="binding site" evidence="17">
    <location>
        <begin position="385"/>
        <end position="389"/>
    </location>
    <ligand>
        <name>AMP</name>
        <dbReference type="ChEBI" id="CHEBI:456215"/>
    </ligand>
</feature>
<comment type="similarity">
    <text evidence="17">Belongs to the NnrD/CARKD family.</text>
</comment>
<evidence type="ECO:0000256" key="3">
    <source>
        <dbReference type="ARBA" id="ARBA00006001"/>
    </source>
</evidence>
<feature type="domain" description="YjeF N-terminal" evidence="20">
    <location>
        <begin position="10"/>
        <end position="203"/>
    </location>
</feature>
<comment type="subunit">
    <text evidence="17">Homotetramer.</text>
</comment>
<feature type="domain" description="YjeF C-terminal" evidence="19">
    <location>
        <begin position="208"/>
        <end position="471"/>
    </location>
</feature>
<evidence type="ECO:0000256" key="11">
    <source>
        <dbReference type="ARBA" id="ARBA00023235"/>
    </source>
</evidence>
<dbReference type="RefSeq" id="WP_344999239.1">
    <property type="nucleotide sequence ID" value="NZ_BAABFR010000081.1"/>
</dbReference>
<evidence type="ECO:0000256" key="15">
    <source>
        <dbReference type="ARBA" id="ARBA00048238"/>
    </source>
</evidence>
<dbReference type="InterPro" id="IPR004443">
    <property type="entry name" value="YjeF_N_dom"/>
</dbReference>